<dbReference type="EMBL" id="DWXE01000010">
    <property type="protein sequence ID" value="HJB90540.1"/>
    <property type="molecule type" value="Genomic_DNA"/>
</dbReference>
<proteinExistence type="predicted"/>
<gene>
    <name evidence="2" type="ORF">H9763_03615</name>
</gene>
<name>A0A9D2MRB2_9FIRM</name>
<accession>A0A9D2MRB2</accession>
<reference evidence="2" key="1">
    <citation type="journal article" date="2021" name="PeerJ">
        <title>Extensive microbial diversity within the chicken gut microbiome revealed by metagenomics and culture.</title>
        <authorList>
            <person name="Gilroy R."/>
            <person name="Ravi A."/>
            <person name="Getino M."/>
            <person name="Pursley I."/>
            <person name="Horton D.L."/>
            <person name="Alikhan N.F."/>
            <person name="Baker D."/>
            <person name="Gharbi K."/>
            <person name="Hall N."/>
            <person name="Watson M."/>
            <person name="Adriaenssens E.M."/>
            <person name="Foster-Nyarko E."/>
            <person name="Jarju S."/>
            <person name="Secka A."/>
            <person name="Antonio M."/>
            <person name="Oren A."/>
            <person name="Chaudhuri R.R."/>
            <person name="La Ragione R."/>
            <person name="Hildebrand F."/>
            <person name="Pallen M.J."/>
        </authorList>
    </citation>
    <scope>NUCLEOTIDE SEQUENCE</scope>
    <source>
        <strain evidence="2">USAMLcec3-2134</strain>
    </source>
</reference>
<dbReference type="Proteomes" id="UP000886883">
    <property type="component" value="Unassembled WGS sequence"/>
</dbReference>
<evidence type="ECO:0000256" key="1">
    <source>
        <dbReference type="SAM" id="Phobius"/>
    </source>
</evidence>
<evidence type="ECO:0000313" key="2">
    <source>
        <dbReference type="EMBL" id="HJB90540.1"/>
    </source>
</evidence>
<keyword evidence="1" id="KW-0812">Transmembrane</keyword>
<sequence>MTDLERKLQLTRFLREESAINRMKMRNREEILYGNPKAVLGKDELPLVYDGPLERDGYPPSSAGSLRRSLFGVRLALALVLFGAVVYLDKTGTMLGDEPAAQVIARQVTVSSEDRILEFFGQFSGSEGGSRTGDDALRGDGL</sequence>
<organism evidence="2 3">
    <name type="scientific">Candidatus Eisenbergiella merdigallinarum</name>
    <dbReference type="NCBI Taxonomy" id="2838552"/>
    <lineage>
        <taxon>Bacteria</taxon>
        <taxon>Bacillati</taxon>
        <taxon>Bacillota</taxon>
        <taxon>Clostridia</taxon>
        <taxon>Lachnospirales</taxon>
        <taxon>Lachnospiraceae</taxon>
        <taxon>Eisenbergiella</taxon>
    </lineage>
</organism>
<evidence type="ECO:0000313" key="3">
    <source>
        <dbReference type="Proteomes" id="UP000886883"/>
    </source>
</evidence>
<keyword evidence="1" id="KW-1133">Transmembrane helix</keyword>
<comment type="caution">
    <text evidence="2">The sequence shown here is derived from an EMBL/GenBank/DDBJ whole genome shotgun (WGS) entry which is preliminary data.</text>
</comment>
<feature type="transmembrane region" description="Helical" evidence="1">
    <location>
        <begin position="71"/>
        <end position="88"/>
    </location>
</feature>
<protein>
    <submittedName>
        <fullName evidence="2">Uncharacterized protein</fullName>
    </submittedName>
</protein>
<dbReference type="AlphaFoldDB" id="A0A9D2MRB2"/>
<keyword evidence="1" id="KW-0472">Membrane</keyword>
<reference evidence="2" key="2">
    <citation type="submission" date="2021-04" db="EMBL/GenBank/DDBJ databases">
        <authorList>
            <person name="Gilroy R."/>
        </authorList>
    </citation>
    <scope>NUCLEOTIDE SEQUENCE</scope>
    <source>
        <strain evidence="2">USAMLcec3-2134</strain>
    </source>
</reference>